<evidence type="ECO:0000313" key="1">
    <source>
        <dbReference type="EnsemblMetazoa" id="PPA38041.1"/>
    </source>
</evidence>
<dbReference type="OrthoDB" id="5813706at2759"/>
<dbReference type="Pfam" id="PF00651">
    <property type="entry name" value="BTB"/>
    <property type="match status" value="1"/>
</dbReference>
<dbReference type="SUPFAM" id="SSF54695">
    <property type="entry name" value="POZ domain"/>
    <property type="match status" value="1"/>
</dbReference>
<protein>
    <submittedName>
        <fullName evidence="1">Cyk-7</fullName>
    </submittedName>
</protein>
<reference evidence="1" key="2">
    <citation type="submission" date="2022-06" db="UniProtKB">
        <authorList>
            <consortium name="EnsemblMetazoa"/>
        </authorList>
    </citation>
    <scope>IDENTIFICATION</scope>
    <source>
        <strain evidence="1">PS312</strain>
    </source>
</reference>
<reference evidence="2" key="1">
    <citation type="journal article" date="2008" name="Nat. Genet.">
        <title>The Pristionchus pacificus genome provides a unique perspective on nematode lifestyle and parasitism.</title>
        <authorList>
            <person name="Dieterich C."/>
            <person name="Clifton S.W."/>
            <person name="Schuster L.N."/>
            <person name="Chinwalla A."/>
            <person name="Delehaunty K."/>
            <person name="Dinkelacker I."/>
            <person name="Fulton L."/>
            <person name="Fulton R."/>
            <person name="Godfrey J."/>
            <person name="Minx P."/>
            <person name="Mitreva M."/>
            <person name="Roeseler W."/>
            <person name="Tian H."/>
            <person name="Witte H."/>
            <person name="Yang S.P."/>
            <person name="Wilson R.K."/>
            <person name="Sommer R.J."/>
        </authorList>
    </citation>
    <scope>NUCLEOTIDE SEQUENCE [LARGE SCALE GENOMIC DNA]</scope>
    <source>
        <strain evidence="2">PS312</strain>
    </source>
</reference>
<dbReference type="EnsemblMetazoa" id="PPA38041.1">
    <property type="protein sequence ID" value="PPA38041.1"/>
    <property type="gene ID" value="WBGene00276410"/>
</dbReference>
<name>A0A2A6CHJ3_PRIPA</name>
<gene>
    <name evidence="1" type="primary">WBGene00276410</name>
</gene>
<dbReference type="GO" id="GO:0090543">
    <property type="term" value="C:Flemming body"/>
    <property type="evidence" value="ECO:0007669"/>
    <property type="project" value="EnsemblMetazoa"/>
</dbReference>
<dbReference type="PANTHER" id="PTHR47022">
    <property type="entry name" value="BTB AND MATH DOMAIN-CONTAINING PROTEIN 36-RELATED"/>
    <property type="match status" value="1"/>
</dbReference>
<dbReference type="GO" id="GO:0043063">
    <property type="term" value="P:intercellular bridge organization"/>
    <property type="evidence" value="ECO:0007669"/>
    <property type="project" value="EnsemblMetazoa"/>
</dbReference>
<dbReference type="InterPro" id="IPR000210">
    <property type="entry name" value="BTB/POZ_dom"/>
</dbReference>
<dbReference type="Proteomes" id="UP000005239">
    <property type="component" value="Unassembled WGS sequence"/>
</dbReference>
<dbReference type="Gene3D" id="3.30.710.10">
    <property type="entry name" value="Potassium Channel Kv1.1, Chain A"/>
    <property type="match status" value="1"/>
</dbReference>
<dbReference type="PANTHER" id="PTHR47022:SF1">
    <property type="entry name" value="BTB AND MATH DOMAIN-CONTAINING PROTEIN 36-RELATED"/>
    <property type="match status" value="1"/>
</dbReference>
<dbReference type="SMART" id="SM00225">
    <property type="entry name" value="BTB"/>
    <property type="match status" value="1"/>
</dbReference>
<keyword evidence="2" id="KW-1185">Reference proteome</keyword>
<accession>A0A8R1YWD3</accession>
<dbReference type="AlphaFoldDB" id="A0A2A6CHJ3"/>
<accession>A0A2A6CHJ3</accession>
<organism evidence="1 2">
    <name type="scientific">Pristionchus pacificus</name>
    <name type="common">Parasitic nematode worm</name>
    <dbReference type="NCBI Taxonomy" id="54126"/>
    <lineage>
        <taxon>Eukaryota</taxon>
        <taxon>Metazoa</taxon>
        <taxon>Ecdysozoa</taxon>
        <taxon>Nematoda</taxon>
        <taxon>Chromadorea</taxon>
        <taxon>Rhabditida</taxon>
        <taxon>Rhabditina</taxon>
        <taxon>Diplogasteromorpha</taxon>
        <taxon>Diplogasteroidea</taxon>
        <taxon>Neodiplogasteridae</taxon>
        <taxon>Pristionchus</taxon>
    </lineage>
</organism>
<dbReference type="InterPro" id="IPR011333">
    <property type="entry name" value="SKP1/BTB/POZ_sf"/>
</dbReference>
<proteinExistence type="predicted"/>
<sequence>MHHVSRLSDDIVVTKSQYDDFSIPCPWRNFEIIVDNQALYVNPGWMAELSTFFQETCYGGRENEPVVIEDVKYSEMLEFLRCITYCPQRKSITVQNVSLVMKLASKFDMRPVMARCEQYVARTAPTLDRHRLFQVTCALSHCDPNSSTMSLLVDRLAGMKEDELNEMQFHQMPGDVVAEVYSHKIKRKSDQRKKFCCLM</sequence>
<evidence type="ECO:0000313" key="2">
    <source>
        <dbReference type="Proteomes" id="UP000005239"/>
    </source>
</evidence>